<proteinExistence type="predicted"/>
<dbReference type="RefSeq" id="XP_002675020.1">
    <property type="nucleotide sequence ID" value="XM_002674974.1"/>
</dbReference>
<gene>
    <name evidence="2" type="ORF">NAEGRDRAFT_69712</name>
</gene>
<sequence length="481" mass="54129">MQVPSSSTAGNGGGNNHQQQPLNNGVSETTIANAKQPYVHHFRIAKKKTTLEFKMVDAKDIRKNMYGAQNRLNHQQQELLLNSFTASSDMNVSPNDQISTSQQQHLTLPDNSSSPQNATTSQQQHFNHDKSRKPRAPSLFSTNSKITKKQQANRRNSTIMISDPTGFLQQVSPTNNNYHQDTNSFSQSSSVFVSSNKNVHPVNNNRRKSTTSLSTNETSAIFPPTTTNTTTTNHPQHSHSPIYNNTINSPPSTPSQQQTAPTSYFTTGFSFGNSQKDEYTPPMANTLTSGFSNFKNSNETNSFQDNLYGDAYVSTLTPEQRRYLMQGARRTFATLPSIEEMTRYDEMRRNSIEELTQNFSQVSTSESPNNNNNNSNNNNQRRPSTDSQNMLVISENFRNDQRFRRRQTYAFDTEHFSSYDNSCLESFNFPCKPPTNFQPPNSTPNNHPQSNGSGSSYPNNNSSADNNHPYYLPPLSKLIHE</sequence>
<dbReference type="AlphaFoldDB" id="D2VLA5"/>
<feature type="compositionally biased region" description="Polar residues" evidence="1">
    <location>
        <begin position="167"/>
        <end position="183"/>
    </location>
</feature>
<evidence type="ECO:0000256" key="1">
    <source>
        <dbReference type="SAM" id="MobiDB-lite"/>
    </source>
</evidence>
<dbReference type="KEGG" id="ngr:NAEGRDRAFT_69712"/>
<name>D2VLA5_NAEGR</name>
<evidence type="ECO:0000313" key="2">
    <source>
        <dbReference type="EMBL" id="EFC42276.1"/>
    </source>
</evidence>
<dbReference type="OMA" id="HFRIAKK"/>
<organism evidence="3">
    <name type="scientific">Naegleria gruberi</name>
    <name type="common">Amoeba</name>
    <dbReference type="NCBI Taxonomy" id="5762"/>
    <lineage>
        <taxon>Eukaryota</taxon>
        <taxon>Discoba</taxon>
        <taxon>Heterolobosea</taxon>
        <taxon>Tetramitia</taxon>
        <taxon>Eutetramitia</taxon>
        <taxon>Vahlkampfiidae</taxon>
        <taxon>Naegleria</taxon>
    </lineage>
</organism>
<feature type="compositionally biased region" description="Polar residues" evidence="1">
    <location>
        <begin position="87"/>
        <end position="125"/>
    </location>
</feature>
<dbReference type="Proteomes" id="UP000006671">
    <property type="component" value="Unassembled WGS sequence"/>
</dbReference>
<reference evidence="2 3" key="1">
    <citation type="journal article" date="2010" name="Cell">
        <title>The genome of Naegleria gruberi illuminates early eukaryotic versatility.</title>
        <authorList>
            <person name="Fritz-Laylin L.K."/>
            <person name="Prochnik S.E."/>
            <person name="Ginger M.L."/>
            <person name="Dacks J.B."/>
            <person name="Carpenter M.L."/>
            <person name="Field M.C."/>
            <person name="Kuo A."/>
            <person name="Paredez A."/>
            <person name="Chapman J."/>
            <person name="Pham J."/>
            <person name="Shu S."/>
            <person name="Neupane R."/>
            <person name="Cipriano M."/>
            <person name="Mancuso J."/>
            <person name="Tu H."/>
            <person name="Salamov A."/>
            <person name="Lindquist E."/>
            <person name="Shapiro H."/>
            <person name="Lucas S."/>
            <person name="Grigoriev I.V."/>
            <person name="Cande W.Z."/>
            <person name="Fulton C."/>
            <person name="Rokhsar D.S."/>
            <person name="Dawson S.C."/>
        </authorList>
    </citation>
    <scope>NUCLEOTIDE SEQUENCE [LARGE SCALE GENOMIC DNA]</scope>
    <source>
        <strain evidence="2 3">NEG-M</strain>
    </source>
</reference>
<feature type="region of interest" description="Disordered" evidence="1">
    <location>
        <begin position="87"/>
        <end position="261"/>
    </location>
</feature>
<feature type="region of interest" description="Disordered" evidence="1">
    <location>
        <begin position="434"/>
        <end position="481"/>
    </location>
</feature>
<feature type="region of interest" description="Disordered" evidence="1">
    <location>
        <begin position="360"/>
        <end position="388"/>
    </location>
</feature>
<dbReference type="GeneID" id="8851917"/>
<accession>D2VLA5</accession>
<feature type="compositionally biased region" description="Low complexity" evidence="1">
    <location>
        <begin position="450"/>
        <end position="463"/>
    </location>
</feature>
<dbReference type="OrthoDB" id="10485597at2759"/>
<dbReference type="InParanoid" id="D2VLA5"/>
<dbReference type="EMBL" id="GG738880">
    <property type="protein sequence ID" value="EFC42276.1"/>
    <property type="molecule type" value="Genomic_DNA"/>
</dbReference>
<feature type="compositionally biased region" description="Polar residues" evidence="1">
    <location>
        <begin position="196"/>
        <end position="219"/>
    </location>
</feature>
<feature type="region of interest" description="Disordered" evidence="1">
    <location>
        <begin position="1"/>
        <end position="24"/>
    </location>
</feature>
<feature type="compositionally biased region" description="Low complexity" evidence="1">
    <location>
        <begin position="369"/>
        <end position="379"/>
    </location>
</feature>
<feature type="compositionally biased region" description="Polar residues" evidence="1">
    <location>
        <begin position="234"/>
        <end position="243"/>
    </location>
</feature>
<feature type="compositionally biased region" description="Low complexity" evidence="1">
    <location>
        <begin position="244"/>
        <end position="261"/>
    </location>
</feature>
<feature type="compositionally biased region" description="Polar residues" evidence="1">
    <location>
        <begin position="438"/>
        <end position="449"/>
    </location>
</feature>
<evidence type="ECO:0000313" key="3">
    <source>
        <dbReference type="Proteomes" id="UP000006671"/>
    </source>
</evidence>
<keyword evidence="3" id="KW-1185">Reference proteome</keyword>
<feature type="compositionally biased region" description="Low complexity" evidence="1">
    <location>
        <begin position="184"/>
        <end position="195"/>
    </location>
</feature>
<dbReference type="VEuPathDB" id="AmoebaDB:NAEGRDRAFT_69712"/>
<protein>
    <submittedName>
        <fullName evidence="2">Predicted protein</fullName>
    </submittedName>
</protein>